<dbReference type="PANTHER" id="PTHR23044">
    <property type="entry name" value="3'-5' EXONUCLEASE ERI1-RELATED"/>
    <property type="match status" value="1"/>
</dbReference>
<dbReference type="EMBL" id="MK072243">
    <property type="protein sequence ID" value="AYV80406.1"/>
    <property type="molecule type" value="Genomic_DNA"/>
</dbReference>
<evidence type="ECO:0000256" key="2">
    <source>
        <dbReference type="ARBA" id="ARBA00022801"/>
    </source>
</evidence>
<dbReference type="InterPro" id="IPR047201">
    <property type="entry name" value="ERI-1_3'hExo-like"/>
</dbReference>
<evidence type="ECO:0000256" key="1">
    <source>
        <dbReference type="ARBA" id="ARBA00022722"/>
    </source>
</evidence>
<dbReference type="Pfam" id="PF00929">
    <property type="entry name" value="RNase_T"/>
    <property type="match status" value="1"/>
</dbReference>
<dbReference type="SUPFAM" id="SSF53098">
    <property type="entry name" value="Ribonuclease H-like"/>
    <property type="match status" value="1"/>
</dbReference>
<keyword evidence="3 5" id="KW-0269">Exonuclease</keyword>
<organism evidence="5">
    <name type="scientific">Harvfovirus sp</name>
    <dbReference type="NCBI Taxonomy" id="2487768"/>
    <lineage>
        <taxon>Viruses</taxon>
        <taxon>Varidnaviria</taxon>
        <taxon>Bamfordvirae</taxon>
        <taxon>Nucleocytoviricota</taxon>
        <taxon>Megaviricetes</taxon>
        <taxon>Imitervirales</taxon>
        <taxon>Mimiviridae</taxon>
        <taxon>Klosneuvirinae</taxon>
    </lineage>
</organism>
<dbReference type="GO" id="GO:0003676">
    <property type="term" value="F:nucleic acid binding"/>
    <property type="evidence" value="ECO:0007669"/>
    <property type="project" value="InterPro"/>
</dbReference>
<feature type="domain" description="Exonuclease" evidence="4">
    <location>
        <begin position="5"/>
        <end position="211"/>
    </location>
</feature>
<dbReference type="InterPro" id="IPR036397">
    <property type="entry name" value="RNaseH_sf"/>
</dbReference>
<proteinExistence type="predicted"/>
<evidence type="ECO:0000313" key="5">
    <source>
        <dbReference type="EMBL" id="AYV80406.1"/>
    </source>
</evidence>
<dbReference type="SMART" id="SM00479">
    <property type="entry name" value="EXOIII"/>
    <property type="match status" value="1"/>
</dbReference>
<dbReference type="InterPro" id="IPR051274">
    <property type="entry name" value="3-5_Exoribonuclease"/>
</dbReference>
<dbReference type="PANTHER" id="PTHR23044:SF61">
    <property type="entry name" value="3'-5' EXORIBONUCLEASE 1-RELATED"/>
    <property type="match status" value="1"/>
</dbReference>
<evidence type="ECO:0000259" key="4">
    <source>
        <dbReference type="SMART" id="SM00479"/>
    </source>
</evidence>
<evidence type="ECO:0000256" key="3">
    <source>
        <dbReference type="ARBA" id="ARBA00022839"/>
    </source>
</evidence>
<dbReference type="InterPro" id="IPR013520">
    <property type="entry name" value="Ribonucl_H"/>
</dbReference>
<dbReference type="Gene3D" id="3.30.420.10">
    <property type="entry name" value="Ribonuclease H-like superfamily/Ribonuclease H"/>
    <property type="match status" value="1"/>
</dbReference>
<dbReference type="CDD" id="cd06133">
    <property type="entry name" value="ERI-1_3'hExo_like"/>
    <property type="match status" value="1"/>
</dbReference>
<keyword evidence="1" id="KW-0540">Nuclease</keyword>
<keyword evidence="2" id="KW-0378">Hydrolase</keyword>
<sequence length="241" mass="28359">MNKTYFCVLDFEATCWEKDKGKPYEIIEFPSVLYKVTETETNKFHLKAVGEFQKYCKPVENPVLSEFCTKLTGIEQEQVDKAREFPYVLKEHYDWLVSETGGNTNEIIFVTCGSWDFENAFNKELGRWIQNHKFSCSNPVLYNFMINIPSVYKTFINIKDIFKSIYGEKAGGMVSMLNYLKIKLEGRHHCGLHDCRNIGKILEKMFCDSKDEIAKHFPIKKINYKHKDPRQMWANNPKFKK</sequence>
<accession>A0A3G4ZZK7</accession>
<protein>
    <submittedName>
        <fullName evidence="5">Exonuclease</fullName>
    </submittedName>
</protein>
<dbReference type="GO" id="GO:0000175">
    <property type="term" value="F:3'-5'-RNA exonuclease activity"/>
    <property type="evidence" value="ECO:0007669"/>
    <property type="project" value="InterPro"/>
</dbReference>
<reference evidence="5" key="1">
    <citation type="submission" date="2018-10" db="EMBL/GenBank/DDBJ databases">
        <title>Hidden diversity of soil giant viruses.</title>
        <authorList>
            <person name="Schulz F."/>
            <person name="Alteio L."/>
            <person name="Goudeau D."/>
            <person name="Ryan E.M."/>
            <person name="Malmstrom R.R."/>
            <person name="Blanchard J."/>
            <person name="Woyke T."/>
        </authorList>
    </citation>
    <scope>NUCLEOTIDE SEQUENCE</scope>
    <source>
        <strain evidence="5">HAV1</strain>
    </source>
</reference>
<gene>
    <name evidence="5" type="ORF">Harvfovirus1_31</name>
</gene>
<name>A0A3G4ZZK7_9VIRU</name>
<dbReference type="InterPro" id="IPR012337">
    <property type="entry name" value="RNaseH-like_sf"/>
</dbReference>